<feature type="repeat" description="WD" evidence="4">
    <location>
        <begin position="184"/>
        <end position="225"/>
    </location>
</feature>
<dbReference type="Gene3D" id="2.130.10.10">
    <property type="entry name" value="YVTN repeat-like/Quinoprotein amine dehydrogenase"/>
    <property type="match status" value="1"/>
</dbReference>
<dbReference type="STRING" id="45882.A0A0V1CIB0"/>
<organism evidence="5 6">
    <name type="scientific">Trichinella britovi</name>
    <name type="common">Parasitic roundworm</name>
    <dbReference type="NCBI Taxonomy" id="45882"/>
    <lineage>
        <taxon>Eukaryota</taxon>
        <taxon>Metazoa</taxon>
        <taxon>Ecdysozoa</taxon>
        <taxon>Nematoda</taxon>
        <taxon>Enoplea</taxon>
        <taxon>Dorylaimia</taxon>
        <taxon>Trichinellida</taxon>
        <taxon>Trichinellidae</taxon>
        <taxon>Trichinella</taxon>
    </lineage>
</organism>
<keyword evidence="2" id="KW-0677">Repeat</keyword>
<evidence type="ECO:0000313" key="5">
    <source>
        <dbReference type="EMBL" id="KRY48997.1"/>
    </source>
</evidence>
<dbReference type="SMART" id="SM00320">
    <property type="entry name" value="WD40"/>
    <property type="match status" value="7"/>
</dbReference>
<dbReference type="OMA" id="MPILASC"/>
<dbReference type="Proteomes" id="UP000054653">
    <property type="component" value="Unassembled WGS sequence"/>
</dbReference>
<dbReference type="PROSITE" id="PS50294">
    <property type="entry name" value="WD_REPEATS_REGION"/>
    <property type="match status" value="5"/>
</dbReference>
<evidence type="ECO:0000256" key="2">
    <source>
        <dbReference type="ARBA" id="ARBA00022737"/>
    </source>
</evidence>
<feature type="repeat" description="WD" evidence="4">
    <location>
        <begin position="371"/>
        <end position="407"/>
    </location>
</feature>
<dbReference type="GO" id="GO:0016226">
    <property type="term" value="P:iron-sulfur cluster assembly"/>
    <property type="evidence" value="ECO:0007669"/>
    <property type="project" value="InterPro"/>
</dbReference>
<dbReference type="FunFam" id="2.130.10.10:FF:000136">
    <property type="entry name" value="Probable cytosolic iron-sulfur protein assembly protein CIAO1"/>
    <property type="match status" value="1"/>
</dbReference>
<dbReference type="PANTHER" id="PTHR19920">
    <property type="entry name" value="WD40 PROTEIN CIAO1"/>
    <property type="match status" value="1"/>
</dbReference>
<dbReference type="GO" id="GO:0097361">
    <property type="term" value="C:cytosolic [4Fe-4S] assembly targeting complex"/>
    <property type="evidence" value="ECO:0007669"/>
    <property type="project" value="InterPro"/>
</dbReference>
<feature type="repeat" description="WD" evidence="4">
    <location>
        <begin position="229"/>
        <end position="263"/>
    </location>
</feature>
<dbReference type="InterPro" id="IPR028608">
    <property type="entry name" value="CIAO1/Cia1"/>
</dbReference>
<sequence length="407" mass="46881">LTYLLGQNLLKNFIISTYSFAQITTLVKLIIFLHVKYVFANYLQQYYYTHSSCISYFIFFTEPKMTGKLQKVCTLNGHKSIVWCVAWHPNGKILASSSADCTVRLWAQEGNDWVCKSVFEDVHQRTVRSVAFSPCGRYLAAAGFDSLTTSILCILGSDLNKFKSVCIQHVLFALSFEFTYLAKFDAHGNEVKCCAWSSCGRFLATCGRDKDVWIWEMDEEEELQLLHVISKHSQDVKRVQWHPYEEILASTSYDNSIQLYEFDAEKWNVQQRLEEHTSTVWSLSFNGSGNYFCTCSDDRTVKIWKRNSEEKTAKWHCVCTLNGYHERPIFDIDWCSKLDLIATACGDNNIRLFQFESERDEDNFHLMQKIDNAHNADVNGIAWNPVKTGLLASCSDDRTVSLWQCAL</sequence>
<evidence type="ECO:0000256" key="4">
    <source>
        <dbReference type="PROSITE-ProRule" id="PRU00221"/>
    </source>
</evidence>
<protein>
    <submittedName>
        <fullName evidence="5">Putative cytosolic iron-sulfur protein assembly protein CIAO1-like protein</fullName>
    </submittedName>
</protein>
<evidence type="ECO:0000256" key="1">
    <source>
        <dbReference type="ARBA" id="ARBA00022574"/>
    </source>
</evidence>
<keyword evidence="6" id="KW-1185">Reference proteome</keyword>
<dbReference type="InterPro" id="IPR015943">
    <property type="entry name" value="WD40/YVTN_repeat-like_dom_sf"/>
</dbReference>
<keyword evidence="1 4" id="KW-0853">WD repeat</keyword>
<evidence type="ECO:0000313" key="6">
    <source>
        <dbReference type="Proteomes" id="UP000054653"/>
    </source>
</evidence>
<accession>A0A0V1CIB0</accession>
<evidence type="ECO:0000256" key="3">
    <source>
        <dbReference type="ARBA" id="ARBA00060126"/>
    </source>
</evidence>
<feature type="repeat" description="WD" evidence="4">
    <location>
        <begin position="75"/>
        <end position="106"/>
    </location>
</feature>
<dbReference type="PROSITE" id="PS00678">
    <property type="entry name" value="WD_REPEATS_1"/>
    <property type="match status" value="1"/>
</dbReference>
<dbReference type="PANTHER" id="PTHR19920:SF0">
    <property type="entry name" value="CYTOSOLIC IRON-SULFUR PROTEIN ASSEMBLY PROTEIN CIAO1-RELATED"/>
    <property type="match status" value="1"/>
</dbReference>
<proteinExistence type="inferred from homology"/>
<dbReference type="PROSITE" id="PS50082">
    <property type="entry name" value="WD_REPEATS_2"/>
    <property type="match status" value="5"/>
</dbReference>
<name>A0A0V1CIB0_TRIBR</name>
<dbReference type="HAMAP" id="MF_03037">
    <property type="entry name" value="ciao1"/>
    <property type="match status" value="1"/>
</dbReference>
<dbReference type="InterPro" id="IPR019775">
    <property type="entry name" value="WD40_repeat_CS"/>
</dbReference>
<feature type="non-terminal residue" evidence="5">
    <location>
        <position position="1"/>
    </location>
</feature>
<reference evidence="5 6" key="1">
    <citation type="submission" date="2015-01" db="EMBL/GenBank/DDBJ databases">
        <title>Evolution of Trichinella species and genotypes.</title>
        <authorList>
            <person name="Korhonen P.K."/>
            <person name="Edoardo P."/>
            <person name="Giuseppe L.R."/>
            <person name="Gasser R.B."/>
        </authorList>
    </citation>
    <scope>NUCLEOTIDE SEQUENCE [LARGE SCALE GENOMIC DNA]</scope>
    <source>
        <strain evidence="5">ISS120</strain>
    </source>
</reference>
<gene>
    <name evidence="5" type="ORF">T03_14098</name>
</gene>
<comment type="caution">
    <text evidence="5">The sequence shown here is derived from an EMBL/GenBank/DDBJ whole genome shotgun (WGS) entry which is preliminary data.</text>
</comment>
<feature type="repeat" description="WD" evidence="4">
    <location>
        <begin position="273"/>
        <end position="314"/>
    </location>
</feature>
<dbReference type="InterPro" id="IPR036322">
    <property type="entry name" value="WD40_repeat_dom_sf"/>
</dbReference>
<dbReference type="SUPFAM" id="SSF50978">
    <property type="entry name" value="WD40 repeat-like"/>
    <property type="match status" value="1"/>
</dbReference>
<dbReference type="Pfam" id="PF00400">
    <property type="entry name" value="WD40"/>
    <property type="match status" value="7"/>
</dbReference>
<dbReference type="InterPro" id="IPR001680">
    <property type="entry name" value="WD40_rpt"/>
</dbReference>
<comment type="function">
    <text evidence="3">Key component of the cytosolic iron-sulfur protein assembly (CIA) complex, a multiprotein complex that mediates the incorporation of iron-sulfur cluster into extramitochondrial Fe/S proteins. As a CIA complex component, interacts specifically with CIAO2A or CIAO2B and MMS19 to assist different branches of iron-sulfur protein assembly, depending of its interactors. The complex CIAO1:CIAO2B:MMS19 binds to and facilitates the assembly of most cytosolic-nuclear Fe/S proteins. CIAO1:CIAO2A specifically matures ACO1 and stabilizes IREB2. Seems to specifically modulate the transactivation activity of WT1. As part of the mitotic spindle-associated MMXD complex it may play a role in chromosome segregation.</text>
</comment>
<dbReference type="EMBL" id="JYDI01000189">
    <property type="protein sequence ID" value="KRY48997.1"/>
    <property type="molecule type" value="Genomic_DNA"/>
</dbReference>
<dbReference type="OrthoDB" id="284782at2759"/>
<dbReference type="AlphaFoldDB" id="A0A0V1CIB0"/>
<dbReference type="CDD" id="cd00200">
    <property type="entry name" value="WD40"/>
    <property type="match status" value="1"/>
</dbReference>